<dbReference type="InterPro" id="IPR043502">
    <property type="entry name" value="DNA/RNA_pol_sf"/>
</dbReference>
<evidence type="ECO:0000256" key="1">
    <source>
        <dbReference type="ARBA" id="ARBA00023268"/>
    </source>
</evidence>
<dbReference type="InterPro" id="IPR050951">
    <property type="entry name" value="Retrovirus_Pol_polyprotein"/>
</dbReference>
<dbReference type="Gene3D" id="3.10.10.10">
    <property type="entry name" value="HIV Type 1 Reverse Transcriptase, subunit A, domain 1"/>
    <property type="match status" value="1"/>
</dbReference>
<sequence>MVVAVAIAVAAAFLREGACPTLHPSPPPAAHAAAAWRRRGQGVQEEVRRRQGGGRAAASSTSSTPAIVVNLLLHPCFRVEQCASIALAPSNPLQQHLENSESEVFREERDELDEIFLRQPIIKHDLPVEDLGVTPPPKEDPVFDLKPLPDNLKYAYIDDKKTYPIIISAKLSDTEEESLLEILKKHRGAIGYTLDDLKGISPAICQHAINIEEGAKPVVEHQRRLIPKMKDVKGGITVVPNDNDELIPQRVVVGYRMCIDFRKVNKVTKKDHYPLPFIDQMLERLSKNTHFYFLDGYSGFSQIAVRAKDQEKTTFTCPYGTYAYRRMPFGLCNAPATFQRCMSAIFHGFCEKIVEVFMDDFSVYGNSFDNCLRNLDKVLQRCEETNLVLNWEKCHFMVNEGIVLGHKISERGIEVDRAKVEAIEKMPYPRDVKGIRSILGHAGFYRRFIKDFSKILKPLTNLLQKDVPFVFDDNCKEAFETLKKALTTAPTVEPPDWNLPFEIMCDASDFAIGVVLGQRVDKKLNFRPYIVDSKVTIHTDHAAIRYLMEKKDAKPRPIRWVLLLQEFDLHIVDRKGADNPVADNLSRLENIAYDPVPDSFPNEQLAVIKGPLPPALSLNSFPCVEEAIRVTDEFCDQYRALRREVEILQEENQRLRRMLEYYSIPITRPTPPHSDNNESLRVLVKNCQTKKLKLKEILKKREKNLPSPSKE</sequence>
<keyword evidence="7" id="KW-1185">Reference proteome</keyword>
<dbReference type="InterPro" id="IPR043128">
    <property type="entry name" value="Rev_trsase/Diguanyl_cyclase"/>
</dbReference>
<evidence type="ECO:0000256" key="3">
    <source>
        <dbReference type="SAM" id="MobiDB-lite"/>
    </source>
</evidence>
<feature type="domain" description="Reverse transcriptase" evidence="5">
    <location>
        <begin position="220"/>
        <end position="415"/>
    </location>
</feature>
<evidence type="ECO:0000313" key="7">
    <source>
        <dbReference type="Proteomes" id="UP001231189"/>
    </source>
</evidence>
<feature type="chain" id="PRO_5042268803" description="Reverse transcriptase domain-containing protein" evidence="4">
    <location>
        <begin position="20"/>
        <end position="711"/>
    </location>
</feature>
<dbReference type="CDD" id="cd01647">
    <property type="entry name" value="RT_LTR"/>
    <property type="match status" value="1"/>
</dbReference>
<organism evidence="6 7">
    <name type="scientific">Lolium multiflorum</name>
    <name type="common">Italian ryegrass</name>
    <name type="synonym">Lolium perenne subsp. multiflorum</name>
    <dbReference type="NCBI Taxonomy" id="4521"/>
    <lineage>
        <taxon>Eukaryota</taxon>
        <taxon>Viridiplantae</taxon>
        <taxon>Streptophyta</taxon>
        <taxon>Embryophyta</taxon>
        <taxon>Tracheophyta</taxon>
        <taxon>Spermatophyta</taxon>
        <taxon>Magnoliopsida</taxon>
        <taxon>Liliopsida</taxon>
        <taxon>Poales</taxon>
        <taxon>Poaceae</taxon>
        <taxon>BOP clade</taxon>
        <taxon>Pooideae</taxon>
        <taxon>Poodae</taxon>
        <taxon>Poeae</taxon>
        <taxon>Poeae Chloroplast Group 2 (Poeae type)</taxon>
        <taxon>Loliodinae</taxon>
        <taxon>Loliinae</taxon>
        <taxon>Lolium</taxon>
    </lineage>
</organism>
<protein>
    <recommendedName>
        <fullName evidence="5">Reverse transcriptase domain-containing protein</fullName>
    </recommendedName>
</protein>
<dbReference type="PROSITE" id="PS50878">
    <property type="entry name" value="RT_POL"/>
    <property type="match status" value="1"/>
</dbReference>
<accession>A0AAD8U694</accession>
<gene>
    <name evidence="6" type="ORF">QYE76_016199</name>
</gene>
<name>A0AAD8U694_LOLMU</name>
<dbReference type="InterPro" id="IPR041577">
    <property type="entry name" value="RT_RNaseH_2"/>
</dbReference>
<evidence type="ECO:0000256" key="4">
    <source>
        <dbReference type="SAM" id="SignalP"/>
    </source>
</evidence>
<dbReference type="FunFam" id="3.30.70.270:FF:000026">
    <property type="entry name" value="Transposon Ty3-G Gag-Pol polyprotein"/>
    <property type="match status" value="1"/>
</dbReference>
<dbReference type="GO" id="GO:0003824">
    <property type="term" value="F:catalytic activity"/>
    <property type="evidence" value="ECO:0007669"/>
    <property type="project" value="UniProtKB-KW"/>
</dbReference>
<feature type="signal peptide" evidence="4">
    <location>
        <begin position="1"/>
        <end position="19"/>
    </location>
</feature>
<evidence type="ECO:0000313" key="6">
    <source>
        <dbReference type="EMBL" id="KAK1699502.1"/>
    </source>
</evidence>
<proteinExistence type="predicted"/>
<evidence type="ECO:0000256" key="2">
    <source>
        <dbReference type="SAM" id="Coils"/>
    </source>
</evidence>
<reference evidence="6" key="1">
    <citation type="submission" date="2023-07" db="EMBL/GenBank/DDBJ databases">
        <title>A chromosome-level genome assembly of Lolium multiflorum.</title>
        <authorList>
            <person name="Chen Y."/>
            <person name="Copetti D."/>
            <person name="Kolliker R."/>
            <person name="Studer B."/>
        </authorList>
    </citation>
    <scope>NUCLEOTIDE SEQUENCE</scope>
    <source>
        <strain evidence="6">02402/16</strain>
        <tissue evidence="6">Leaf</tissue>
    </source>
</reference>
<dbReference type="CDD" id="cd09274">
    <property type="entry name" value="RNase_HI_RT_Ty3"/>
    <property type="match status" value="1"/>
</dbReference>
<comment type="caution">
    <text evidence="6">The sequence shown here is derived from an EMBL/GenBank/DDBJ whole genome shotgun (WGS) entry which is preliminary data.</text>
</comment>
<feature type="region of interest" description="Disordered" evidence="3">
    <location>
        <begin position="37"/>
        <end position="60"/>
    </location>
</feature>
<keyword evidence="1" id="KW-0511">Multifunctional enzyme</keyword>
<dbReference type="AlphaFoldDB" id="A0AAD8U694"/>
<dbReference type="Pfam" id="PF00078">
    <property type="entry name" value="RVT_1"/>
    <property type="match status" value="1"/>
</dbReference>
<dbReference type="EMBL" id="JAUUTY010000001">
    <property type="protein sequence ID" value="KAK1699502.1"/>
    <property type="molecule type" value="Genomic_DNA"/>
</dbReference>
<dbReference type="PANTHER" id="PTHR37984:SF5">
    <property type="entry name" value="PROTEIN NYNRIN-LIKE"/>
    <property type="match status" value="1"/>
</dbReference>
<dbReference type="PANTHER" id="PTHR37984">
    <property type="entry name" value="PROTEIN CBG26694"/>
    <property type="match status" value="1"/>
</dbReference>
<dbReference type="SUPFAM" id="SSF56672">
    <property type="entry name" value="DNA/RNA polymerases"/>
    <property type="match status" value="1"/>
</dbReference>
<evidence type="ECO:0000259" key="5">
    <source>
        <dbReference type="PROSITE" id="PS50878"/>
    </source>
</evidence>
<dbReference type="Gene3D" id="3.30.70.270">
    <property type="match status" value="2"/>
</dbReference>
<dbReference type="Proteomes" id="UP001231189">
    <property type="component" value="Unassembled WGS sequence"/>
</dbReference>
<dbReference type="InterPro" id="IPR000477">
    <property type="entry name" value="RT_dom"/>
</dbReference>
<feature type="coiled-coil region" evidence="2">
    <location>
        <begin position="631"/>
        <end position="658"/>
    </location>
</feature>
<keyword evidence="2" id="KW-0175">Coiled coil</keyword>
<keyword evidence="4" id="KW-0732">Signal</keyword>
<dbReference type="Pfam" id="PF17919">
    <property type="entry name" value="RT_RNaseH_2"/>
    <property type="match status" value="1"/>
</dbReference>